<dbReference type="InterPro" id="IPR001138">
    <property type="entry name" value="Zn2Cys6_DnaBD"/>
</dbReference>
<dbReference type="Pfam" id="PF04082">
    <property type="entry name" value="Fungal_trans"/>
    <property type="match status" value="1"/>
</dbReference>
<keyword evidence="2" id="KW-0479">Metal-binding</keyword>
<dbReference type="Gene3D" id="4.10.240.10">
    <property type="entry name" value="Zn(2)-C6 fungal-type DNA-binding domain"/>
    <property type="match status" value="1"/>
</dbReference>
<dbReference type="Proteomes" id="UP000800092">
    <property type="component" value="Unassembled WGS sequence"/>
</dbReference>
<evidence type="ECO:0000313" key="6">
    <source>
        <dbReference type="EMBL" id="KAF2228559.1"/>
    </source>
</evidence>
<feature type="domain" description="Zn(2)-C6 fungal-type" evidence="5">
    <location>
        <begin position="18"/>
        <end position="47"/>
    </location>
</feature>
<dbReference type="SMART" id="SM00906">
    <property type="entry name" value="Fungal_trans"/>
    <property type="match status" value="1"/>
</dbReference>
<evidence type="ECO:0000256" key="1">
    <source>
        <dbReference type="ARBA" id="ARBA00004123"/>
    </source>
</evidence>
<feature type="region of interest" description="Disordered" evidence="4">
    <location>
        <begin position="654"/>
        <end position="701"/>
    </location>
</feature>
<name>A0A6A6GSG2_VIRVR</name>
<accession>A0A6A6GSG2</accession>
<dbReference type="PANTHER" id="PTHR31001">
    <property type="entry name" value="UNCHARACTERIZED TRANSCRIPTIONAL REGULATORY PROTEIN"/>
    <property type="match status" value="1"/>
</dbReference>
<keyword evidence="7" id="KW-1185">Reference proteome</keyword>
<dbReference type="InterPro" id="IPR036864">
    <property type="entry name" value="Zn2-C6_fun-type_DNA-bd_sf"/>
</dbReference>
<organism evidence="6 7">
    <name type="scientific">Viridothelium virens</name>
    <name type="common">Speckled blister lichen</name>
    <name type="synonym">Trypethelium virens</name>
    <dbReference type="NCBI Taxonomy" id="1048519"/>
    <lineage>
        <taxon>Eukaryota</taxon>
        <taxon>Fungi</taxon>
        <taxon>Dikarya</taxon>
        <taxon>Ascomycota</taxon>
        <taxon>Pezizomycotina</taxon>
        <taxon>Dothideomycetes</taxon>
        <taxon>Dothideomycetes incertae sedis</taxon>
        <taxon>Trypetheliales</taxon>
        <taxon>Trypetheliaceae</taxon>
        <taxon>Viridothelium</taxon>
    </lineage>
</organism>
<protein>
    <recommendedName>
        <fullName evidence="5">Zn(2)-C6 fungal-type domain-containing protein</fullName>
    </recommendedName>
</protein>
<gene>
    <name evidence="6" type="ORF">EV356DRAFT_537995</name>
</gene>
<dbReference type="Pfam" id="PF00172">
    <property type="entry name" value="Zn_clus"/>
    <property type="match status" value="1"/>
</dbReference>
<comment type="subcellular location">
    <subcellularLocation>
        <location evidence="1">Nucleus</location>
    </subcellularLocation>
</comment>
<dbReference type="InterPro" id="IPR050613">
    <property type="entry name" value="Sec_Metabolite_Reg"/>
</dbReference>
<dbReference type="CDD" id="cd00067">
    <property type="entry name" value="GAL4"/>
    <property type="match status" value="1"/>
</dbReference>
<dbReference type="GO" id="GO:0008270">
    <property type="term" value="F:zinc ion binding"/>
    <property type="evidence" value="ECO:0007669"/>
    <property type="project" value="InterPro"/>
</dbReference>
<proteinExistence type="predicted"/>
<dbReference type="OrthoDB" id="2269373at2759"/>
<dbReference type="InterPro" id="IPR007219">
    <property type="entry name" value="XnlR_reg_dom"/>
</dbReference>
<evidence type="ECO:0000256" key="3">
    <source>
        <dbReference type="ARBA" id="ARBA00023242"/>
    </source>
</evidence>
<reference evidence="6" key="1">
    <citation type="journal article" date="2020" name="Stud. Mycol.">
        <title>101 Dothideomycetes genomes: a test case for predicting lifestyles and emergence of pathogens.</title>
        <authorList>
            <person name="Haridas S."/>
            <person name="Albert R."/>
            <person name="Binder M."/>
            <person name="Bloem J."/>
            <person name="Labutti K."/>
            <person name="Salamov A."/>
            <person name="Andreopoulos B."/>
            <person name="Baker S."/>
            <person name="Barry K."/>
            <person name="Bills G."/>
            <person name="Bluhm B."/>
            <person name="Cannon C."/>
            <person name="Castanera R."/>
            <person name="Culley D."/>
            <person name="Daum C."/>
            <person name="Ezra D."/>
            <person name="Gonzalez J."/>
            <person name="Henrissat B."/>
            <person name="Kuo A."/>
            <person name="Liang C."/>
            <person name="Lipzen A."/>
            <person name="Lutzoni F."/>
            <person name="Magnuson J."/>
            <person name="Mondo S."/>
            <person name="Nolan M."/>
            <person name="Ohm R."/>
            <person name="Pangilinan J."/>
            <person name="Park H.-J."/>
            <person name="Ramirez L."/>
            <person name="Alfaro M."/>
            <person name="Sun H."/>
            <person name="Tritt A."/>
            <person name="Yoshinaga Y."/>
            <person name="Zwiers L.-H."/>
            <person name="Turgeon B."/>
            <person name="Goodwin S."/>
            <person name="Spatafora J."/>
            <person name="Crous P."/>
            <person name="Grigoriev I."/>
        </authorList>
    </citation>
    <scope>NUCLEOTIDE SEQUENCE</scope>
    <source>
        <strain evidence="6">Tuck. ex Michener</strain>
    </source>
</reference>
<dbReference type="EMBL" id="ML991911">
    <property type="protein sequence ID" value="KAF2228559.1"/>
    <property type="molecule type" value="Genomic_DNA"/>
</dbReference>
<evidence type="ECO:0000313" key="7">
    <source>
        <dbReference type="Proteomes" id="UP000800092"/>
    </source>
</evidence>
<dbReference type="GO" id="GO:0005634">
    <property type="term" value="C:nucleus"/>
    <property type="evidence" value="ECO:0007669"/>
    <property type="project" value="UniProtKB-SubCell"/>
</dbReference>
<dbReference type="SUPFAM" id="SSF57701">
    <property type="entry name" value="Zn2/Cys6 DNA-binding domain"/>
    <property type="match status" value="1"/>
</dbReference>
<sequence length="771" mass="86637">MDSAASLRSQSPTKPTFACVRCSERKVKCDKQNPCSSCVRHNVQCIFRPPKPSRRKQRFLKDVLVDEQLKRYEALLREKGIDPNQVKGTSEPKLYPKSSSKVPETVWQLPTPVSTVSGPQTTIFKPQVLHGQGGTKLVDNSLWSRVLEEIYDAEDAPEEDSADDDESDNGASYDDFAYVLGWKTPVSAFSHPPAGHIHQLWQTFIENVNPLSKLVHVPSLQPAIEKAINNIEHIPRGFEALMYAIYSMAVLSLTDDECNELLGETRTILLPRYVAATKAALSRARFMSSTSIVVLQALVLHILSIRDAGEPRAVWSLTGAAIRIAEGIGLRLDGTLLGLSPFETEIHRRIWWQLRMHDFRAAELSGQAKFRNFDLDETTPKQPANVNDSDLYPAMPYAAIESTKPTEMIWIMFRSDLSSFAATQKVKMQKLGKAMATSEEYVTMDDLQIKDGFIKKLEDMLETKYLRFCDPTQPLQLMTSISIRAAINLVSFLAHHPRRWAHLDQVPPAEQQLVWNIVLQLLEQYNMIQTLPQIRRFGWSIPYFIQWHAVIHVLDTLRANPLHPDGVKAWRLIDALYENNSETLLSINRPIFVAVGNLCLRAYSARIAALTKEARYPSDPPAYITKLREQREAAKARREVLPVRGKVQEALNSETILTKSDTDATLPDTSPESVEALGAAQPQQHPAAKRPLNPVQSSARTGDDTYWLSDALDNGFVIDGAEDMMNLDTDAILAQDNWLDTSNDEVIDWAQWDAWLSNINPVRPNVEGGSG</sequence>
<dbReference type="SMART" id="SM00066">
    <property type="entry name" value="GAL4"/>
    <property type="match status" value="1"/>
</dbReference>
<dbReference type="AlphaFoldDB" id="A0A6A6GSG2"/>
<dbReference type="GO" id="GO:0000981">
    <property type="term" value="F:DNA-binding transcription factor activity, RNA polymerase II-specific"/>
    <property type="evidence" value="ECO:0007669"/>
    <property type="project" value="InterPro"/>
</dbReference>
<dbReference type="CDD" id="cd12148">
    <property type="entry name" value="fungal_TF_MHR"/>
    <property type="match status" value="1"/>
</dbReference>
<dbReference type="GO" id="GO:0006351">
    <property type="term" value="P:DNA-templated transcription"/>
    <property type="evidence" value="ECO:0007669"/>
    <property type="project" value="InterPro"/>
</dbReference>
<evidence type="ECO:0000259" key="5">
    <source>
        <dbReference type="PROSITE" id="PS50048"/>
    </source>
</evidence>
<dbReference type="PANTHER" id="PTHR31001:SF85">
    <property type="entry name" value="ZN(II)2CYS6 TRANSCRIPTION FACTOR (EUROFUNG)"/>
    <property type="match status" value="1"/>
</dbReference>
<dbReference type="PROSITE" id="PS00463">
    <property type="entry name" value="ZN2_CY6_FUNGAL_1"/>
    <property type="match status" value="1"/>
</dbReference>
<evidence type="ECO:0000256" key="4">
    <source>
        <dbReference type="SAM" id="MobiDB-lite"/>
    </source>
</evidence>
<dbReference type="GO" id="GO:0003677">
    <property type="term" value="F:DNA binding"/>
    <property type="evidence" value="ECO:0007669"/>
    <property type="project" value="InterPro"/>
</dbReference>
<dbReference type="PROSITE" id="PS50048">
    <property type="entry name" value="ZN2_CY6_FUNGAL_2"/>
    <property type="match status" value="1"/>
</dbReference>
<evidence type="ECO:0000256" key="2">
    <source>
        <dbReference type="ARBA" id="ARBA00022723"/>
    </source>
</evidence>
<keyword evidence="3" id="KW-0539">Nucleus</keyword>